<feature type="domain" description="C2H2-type" evidence="9">
    <location>
        <begin position="202"/>
        <end position="229"/>
    </location>
</feature>
<dbReference type="GO" id="GO:0000981">
    <property type="term" value="F:DNA-binding transcription factor activity, RNA polymerase II-specific"/>
    <property type="evidence" value="ECO:0007669"/>
    <property type="project" value="InterPro"/>
</dbReference>
<feature type="compositionally biased region" description="Low complexity" evidence="8">
    <location>
        <begin position="864"/>
        <end position="877"/>
    </location>
</feature>
<feature type="region of interest" description="Disordered" evidence="8">
    <location>
        <begin position="1"/>
        <end position="93"/>
    </location>
</feature>
<evidence type="ECO:0000256" key="8">
    <source>
        <dbReference type="SAM" id="MobiDB-lite"/>
    </source>
</evidence>
<sequence length="1024" mass="112346">MTPSGSHSQPLTPHQSHLPPQRFRAPSASTHQLPPLPPLSNNGHYPTNSYGSAPQTPITPNTPTTSAPLNQGRALPTIAPHPPLHASQPSSSYFLSHPTLSNGQSLAGLTTSAHQQNNHAVAPGNMTASLHDIRPMPPGGMGIPYGTSHLLTQPPILPNQEPEPIHVVGQQGRRGVLPATGGRPAPNNKSAQNLTKNADNKYECPHCAKTYLHLKHLKRHLLRHTGERPYQCHLCKDTFSRSDILKRHFQKCSIRRGNPTGQNHLANSQAHLRKNRASQGGSGDHSYLTAVNGTPNYGNGQYGNNMVGGPGFSSESPGNYAESLPPMSARSSRANSLMGPRTDVNGVNGMPDHRRSMTSMDMLHNNRMGFDGAHDFRTGNTIPGALGSEIHNYNMGQAPQNMNQQFNYNNTVPGAHFQNNMGMKQEESNGNPAMFNRASISGMSNVQNGQGNDLGWDNPYHNNGQDAYGIPTSIHPESPTPDGMFGQLYSSASAFPPADSSVFDTWDLSSSDPLQNKADALIAFCFPEGTSMIQPSETSVLEVLRKAVSLENMKSFLTGFSHFQAHWPLIHMPTFNPAEANNGLLLTMICIGAVYSRDQNVLQVRNLMELVKMSVQRSSRLYTIGADSDRLRNTVPSNADIEEVQALLLLQCLFTWHGNSTQRSQAREDFPKVANIVRQIGLLTPVPSGQEGFSVLHQVEDGHQNSNWQWESWVKQEKRSRAMYLAFLLDAAMVVFFNCRAQFDVFEIRLPLPADDAAWEARTANDCANALGLNGQEAQEKRNVAGSRRAKQYEMREVLRVLVQTNSELQPRSTNIYSKFIIIHALHVHMWSALRQAAQSMSLPSSNSGSSGPSTPDMNGEHGSSGTSSAGNSGTQTPTDSVAAQNANQALRIVGFALEKWKRSWDQDTELQYPAHSHAKRAGFCRDGIHFYWLANTIMKRRSREWLNMSADARFIQTFHVLRQIKNWVAGEQTKIGQASGSISEMAESYGMEDLTLDMKLLFTPIHQSAGVAVAQTGAQGNNY</sequence>
<feature type="compositionally biased region" description="Polar residues" evidence="8">
    <location>
        <begin position="1"/>
        <end position="15"/>
    </location>
</feature>
<dbReference type="GO" id="GO:0008270">
    <property type="term" value="F:zinc ion binding"/>
    <property type="evidence" value="ECO:0007669"/>
    <property type="project" value="UniProtKB-KW"/>
</dbReference>
<comment type="caution">
    <text evidence="10">The sequence shown here is derived from an EMBL/GenBank/DDBJ whole genome shotgun (WGS) entry which is preliminary data.</text>
</comment>
<keyword evidence="6" id="KW-0539">Nucleus</keyword>
<dbReference type="AlphaFoldDB" id="A0A9P4I5L0"/>
<feature type="region of interest" description="Disordered" evidence="8">
    <location>
        <begin position="842"/>
        <end position="880"/>
    </location>
</feature>
<evidence type="ECO:0000256" key="1">
    <source>
        <dbReference type="ARBA" id="ARBA00004123"/>
    </source>
</evidence>
<comment type="subcellular location">
    <subcellularLocation>
        <location evidence="1">Nucleus</location>
    </subcellularLocation>
</comment>
<keyword evidence="2" id="KW-0479">Metal-binding</keyword>
<dbReference type="CDD" id="cd12148">
    <property type="entry name" value="fungal_TF_MHR"/>
    <property type="match status" value="1"/>
</dbReference>
<accession>A0A9P4I5L0</accession>
<proteinExistence type="predicted"/>
<dbReference type="GO" id="GO:0000978">
    <property type="term" value="F:RNA polymerase II cis-regulatory region sequence-specific DNA binding"/>
    <property type="evidence" value="ECO:0007669"/>
    <property type="project" value="InterPro"/>
</dbReference>
<dbReference type="InterPro" id="IPR013087">
    <property type="entry name" value="Znf_C2H2_type"/>
</dbReference>
<feature type="region of interest" description="Disordered" evidence="8">
    <location>
        <begin position="309"/>
        <end position="351"/>
    </location>
</feature>
<feature type="compositionally biased region" description="Low complexity" evidence="8">
    <location>
        <begin position="842"/>
        <end position="854"/>
    </location>
</feature>
<name>A0A9P4I5L0_9PEZI</name>
<dbReference type="SMART" id="SM00355">
    <property type="entry name" value="ZnF_C2H2"/>
    <property type="match status" value="2"/>
</dbReference>
<dbReference type="Pfam" id="PF04082">
    <property type="entry name" value="Fungal_trans"/>
    <property type="match status" value="1"/>
</dbReference>
<evidence type="ECO:0000256" key="2">
    <source>
        <dbReference type="ARBA" id="ARBA00022723"/>
    </source>
</evidence>
<feature type="domain" description="C2H2-type" evidence="9">
    <location>
        <begin position="230"/>
        <end position="260"/>
    </location>
</feature>
<evidence type="ECO:0000313" key="11">
    <source>
        <dbReference type="Proteomes" id="UP000799776"/>
    </source>
</evidence>
<evidence type="ECO:0000256" key="7">
    <source>
        <dbReference type="PROSITE-ProRule" id="PRU00042"/>
    </source>
</evidence>
<organism evidence="10 11">
    <name type="scientific">Saccharata proteae CBS 121410</name>
    <dbReference type="NCBI Taxonomy" id="1314787"/>
    <lineage>
        <taxon>Eukaryota</taxon>
        <taxon>Fungi</taxon>
        <taxon>Dikarya</taxon>
        <taxon>Ascomycota</taxon>
        <taxon>Pezizomycotina</taxon>
        <taxon>Dothideomycetes</taxon>
        <taxon>Dothideomycetes incertae sedis</taxon>
        <taxon>Botryosphaeriales</taxon>
        <taxon>Saccharataceae</taxon>
        <taxon>Saccharata</taxon>
    </lineage>
</organism>
<dbReference type="GO" id="GO:0006351">
    <property type="term" value="P:DNA-templated transcription"/>
    <property type="evidence" value="ECO:0007669"/>
    <property type="project" value="InterPro"/>
</dbReference>
<dbReference type="PROSITE" id="PS50157">
    <property type="entry name" value="ZINC_FINGER_C2H2_2"/>
    <property type="match status" value="2"/>
</dbReference>
<protein>
    <recommendedName>
        <fullName evidence="9">C2H2-type domain-containing protein</fullName>
    </recommendedName>
</protein>
<evidence type="ECO:0000313" key="10">
    <source>
        <dbReference type="EMBL" id="KAF2092221.1"/>
    </source>
</evidence>
<reference evidence="10" key="1">
    <citation type="journal article" date="2020" name="Stud. Mycol.">
        <title>101 Dothideomycetes genomes: a test case for predicting lifestyles and emergence of pathogens.</title>
        <authorList>
            <person name="Haridas S."/>
            <person name="Albert R."/>
            <person name="Binder M."/>
            <person name="Bloem J."/>
            <person name="Labutti K."/>
            <person name="Salamov A."/>
            <person name="Andreopoulos B."/>
            <person name="Baker S."/>
            <person name="Barry K."/>
            <person name="Bills G."/>
            <person name="Bluhm B."/>
            <person name="Cannon C."/>
            <person name="Castanera R."/>
            <person name="Culley D."/>
            <person name="Daum C."/>
            <person name="Ezra D."/>
            <person name="Gonzalez J."/>
            <person name="Henrissat B."/>
            <person name="Kuo A."/>
            <person name="Liang C."/>
            <person name="Lipzen A."/>
            <person name="Lutzoni F."/>
            <person name="Magnuson J."/>
            <person name="Mondo S."/>
            <person name="Nolan M."/>
            <person name="Ohm R."/>
            <person name="Pangilinan J."/>
            <person name="Park H.-J."/>
            <person name="Ramirez L."/>
            <person name="Alfaro M."/>
            <person name="Sun H."/>
            <person name="Tritt A."/>
            <person name="Yoshinaga Y."/>
            <person name="Zwiers L.-H."/>
            <person name="Turgeon B."/>
            <person name="Goodwin S."/>
            <person name="Spatafora J."/>
            <person name="Crous P."/>
            <person name="Grigoriev I."/>
        </authorList>
    </citation>
    <scope>NUCLEOTIDE SEQUENCE</scope>
    <source>
        <strain evidence="10">CBS 121410</strain>
    </source>
</reference>
<evidence type="ECO:0000259" key="9">
    <source>
        <dbReference type="PROSITE" id="PS50157"/>
    </source>
</evidence>
<dbReference type="InterPro" id="IPR007219">
    <property type="entry name" value="XnlR_reg_dom"/>
</dbReference>
<dbReference type="Proteomes" id="UP000799776">
    <property type="component" value="Unassembled WGS sequence"/>
</dbReference>
<dbReference type="InterPro" id="IPR036236">
    <property type="entry name" value="Znf_C2H2_sf"/>
</dbReference>
<gene>
    <name evidence="10" type="ORF">K490DRAFT_32056</name>
</gene>
<keyword evidence="3" id="KW-0677">Repeat</keyword>
<dbReference type="FunFam" id="3.30.160.60:FF:000100">
    <property type="entry name" value="Zinc finger 45-like"/>
    <property type="match status" value="1"/>
</dbReference>
<dbReference type="OrthoDB" id="9439903at2759"/>
<feature type="compositionally biased region" description="Polar residues" evidence="8">
    <location>
        <begin position="39"/>
        <end position="53"/>
    </location>
</feature>
<dbReference type="GO" id="GO:0000785">
    <property type="term" value="C:chromatin"/>
    <property type="evidence" value="ECO:0007669"/>
    <property type="project" value="TreeGrafter"/>
</dbReference>
<keyword evidence="5" id="KW-0862">Zinc</keyword>
<dbReference type="PANTHER" id="PTHR40626:SF12">
    <property type="entry name" value="RFEC"/>
    <property type="match status" value="1"/>
</dbReference>
<feature type="compositionally biased region" description="Low complexity" evidence="8">
    <location>
        <begin position="54"/>
        <end position="68"/>
    </location>
</feature>
<keyword evidence="11" id="KW-1185">Reference proteome</keyword>
<dbReference type="EMBL" id="ML978711">
    <property type="protein sequence ID" value="KAF2092221.1"/>
    <property type="molecule type" value="Genomic_DNA"/>
</dbReference>
<evidence type="ECO:0000256" key="3">
    <source>
        <dbReference type="ARBA" id="ARBA00022737"/>
    </source>
</evidence>
<keyword evidence="4 7" id="KW-0863">Zinc-finger</keyword>
<dbReference type="PROSITE" id="PS00028">
    <property type="entry name" value="ZINC_FINGER_C2H2_1"/>
    <property type="match status" value="1"/>
</dbReference>
<evidence type="ECO:0000256" key="6">
    <source>
        <dbReference type="ARBA" id="ARBA00023242"/>
    </source>
</evidence>
<dbReference type="Gene3D" id="3.30.160.60">
    <property type="entry name" value="Classic Zinc Finger"/>
    <property type="match status" value="2"/>
</dbReference>
<dbReference type="InterPro" id="IPR051059">
    <property type="entry name" value="VerF-like"/>
</dbReference>
<evidence type="ECO:0000256" key="4">
    <source>
        <dbReference type="ARBA" id="ARBA00022771"/>
    </source>
</evidence>
<dbReference type="GO" id="GO:0005634">
    <property type="term" value="C:nucleus"/>
    <property type="evidence" value="ECO:0007669"/>
    <property type="project" value="UniProtKB-SubCell"/>
</dbReference>
<dbReference type="SUPFAM" id="SSF57667">
    <property type="entry name" value="beta-beta-alpha zinc fingers"/>
    <property type="match status" value="1"/>
</dbReference>
<evidence type="ECO:0000256" key="5">
    <source>
        <dbReference type="ARBA" id="ARBA00022833"/>
    </source>
</evidence>
<dbReference type="PANTHER" id="PTHR40626">
    <property type="entry name" value="MIP31509P"/>
    <property type="match status" value="1"/>
</dbReference>